<gene>
    <name evidence="2" type="ORF">UFOPK3564_03583</name>
</gene>
<dbReference type="AlphaFoldDB" id="A0A6J7K9Q1"/>
<name>A0A6J7K9Q1_9ZZZZ</name>
<proteinExistence type="predicted"/>
<evidence type="ECO:0000256" key="1">
    <source>
        <dbReference type="SAM" id="Phobius"/>
    </source>
</evidence>
<evidence type="ECO:0000313" key="2">
    <source>
        <dbReference type="EMBL" id="CAB4952720.1"/>
    </source>
</evidence>
<protein>
    <submittedName>
        <fullName evidence="2">Unannotated protein</fullName>
    </submittedName>
</protein>
<accession>A0A6J7K9Q1</accession>
<dbReference type="EMBL" id="CAFBMK010000363">
    <property type="protein sequence ID" value="CAB4952720.1"/>
    <property type="molecule type" value="Genomic_DNA"/>
</dbReference>
<reference evidence="2" key="1">
    <citation type="submission" date="2020-05" db="EMBL/GenBank/DDBJ databases">
        <authorList>
            <person name="Chiriac C."/>
            <person name="Salcher M."/>
            <person name="Ghai R."/>
            <person name="Kavagutti S V."/>
        </authorList>
    </citation>
    <scope>NUCLEOTIDE SEQUENCE</scope>
</reference>
<sequence length="100" mass="10669">MFLAAGVAALVGAARRLPPAYAAYAGCALLLPLSSPATEGTGPLMSLPRFLGVLFPLAMWAGWWLSRGRLQRTRRIVLAGLGLGLLALFSELTTRWLFVA</sequence>
<keyword evidence="1" id="KW-0472">Membrane</keyword>
<organism evidence="2">
    <name type="scientific">freshwater metagenome</name>
    <dbReference type="NCBI Taxonomy" id="449393"/>
    <lineage>
        <taxon>unclassified sequences</taxon>
        <taxon>metagenomes</taxon>
        <taxon>ecological metagenomes</taxon>
    </lineage>
</organism>
<keyword evidence="1" id="KW-1133">Transmembrane helix</keyword>
<feature type="transmembrane region" description="Helical" evidence="1">
    <location>
        <begin position="77"/>
        <end position="98"/>
    </location>
</feature>
<feature type="transmembrane region" description="Helical" evidence="1">
    <location>
        <begin position="46"/>
        <end position="65"/>
    </location>
</feature>
<keyword evidence="1" id="KW-0812">Transmembrane</keyword>